<organism evidence="2 3">
    <name type="scientific">Sandaracinomonas limnophila</name>
    <dbReference type="NCBI Taxonomy" id="1862386"/>
    <lineage>
        <taxon>Bacteria</taxon>
        <taxon>Pseudomonadati</taxon>
        <taxon>Bacteroidota</taxon>
        <taxon>Cytophagia</taxon>
        <taxon>Cytophagales</taxon>
        <taxon>Flectobacillaceae</taxon>
        <taxon>Sandaracinomonas</taxon>
    </lineage>
</organism>
<keyword evidence="1" id="KW-0812">Transmembrane</keyword>
<accession>A0A437PTP9</accession>
<dbReference type="InterPro" id="IPR029468">
    <property type="entry name" value="O-ag_pol_Wzy"/>
</dbReference>
<dbReference type="OrthoDB" id="9553808at2"/>
<comment type="caution">
    <text evidence="2">The sequence shown here is derived from an EMBL/GenBank/DDBJ whole genome shotgun (WGS) entry which is preliminary data.</text>
</comment>
<evidence type="ECO:0000256" key="1">
    <source>
        <dbReference type="SAM" id="Phobius"/>
    </source>
</evidence>
<gene>
    <name evidence="2" type="ORF">EOJ36_04060</name>
</gene>
<keyword evidence="1" id="KW-0472">Membrane</keyword>
<dbReference type="NCBIfam" id="TIGR04370">
    <property type="entry name" value="glyco_rpt_poly"/>
    <property type="match status" value="1"/>
</dbReference>
<feature type="transmembrane region" description="Helical" evidence="1">
    <location>
        <begin position="187"/>
        <end position="204"/>
    </location>
</feature>
<reference evidence="2 3" key="1">
    <citation type="submission" date="2019-01" db="EMBL/GenBank/DDBJ databases">
        <authorList>
            <person name="Chen W.-M."/>
        </authorList>
    </citation>
    <scope>NUCLEOTIDE SEQUENCE [LARGE SCALE GENOMIC DNA]</scope>
    <source>
        <strain evidence="2 3">FSY-15</strain>
    </source>
</reference>
<proteinExistence type="predicted"/>
<keyword evidence="3" id="KW-1185">Reference proteome</keyword>
<dbReference type="Proteomes" id="UP000282832">
    <property type="component" value="Unassembled WGS sequence"/>
</dbReference>
<feature type="transmembrane region" description="Helical" evidence="1">
    <location>
        <begin position="423"/>
        <end position="441"/>
    </location>
</feature>
<feature type="transmembrane region" description="Helical" evidence="1">
    <location>
        <begin position="74"/>
        <end position="93"/>
    </location>
</feature>
<feature type="transmembrane region" description="Helical" evidence="1">
    <location>
        <begin position="238"/>
        <end position="258"/>
    </location>
</feature>
<evidence type="ECO:0000313" key="3">
    <source>
        <dbReference type="Proteomes" id="UP000282832"/>
    </source>
</evidence>
<evidence type="ECO:0000313" key="2">
    <source>
        <dbReference type="EMBL" id="RVU25600.1"/>
    </source>
</evidence>
<keyword evidence="1" id="KW-1133">Transmembrane helix</keyword>
<feature type="transmembrane region" description="Helical" evidence="1">
    <location>
        <begin position="158"/>
        <end position="175"/>
    </location>
</feature>
<sequence>MDLDLTLIYLIIFFLSFTLFTFYSKKAGEFSFFSPFFLFPLIYFIYSFAGLLYFYENQEDIFGNSFGFNIGLEYFITCILGLLGFYIGFFWVIKSKVIVKVIPSVNPVTFKYIIFFYILISVLVNPTGIFSQFDLSDIKSYGEVAFDSRLEYRNNKEFALVEIFFQTTPIFLLIYSCLEQFKKSKSLLKIIYIIPCALLIVHSFLSGTRAVFVSYFLFIFFYLYFTTNIFKSINFIKAVFLIVGFFWVYVIINIIPIVRSASDFSQMITLFESFYNQYGFSFLKLQNSSELQTSINLQKLQHEIINNGFEFTYGVNLLNDFLVFIPRIFYDNRPLPTSELFASVFYKDVYSQGGGMGMFVLIDGYWSFGNLGVLITSIFFSAFIAVLYRSILVKINSNPTSIFIFVTYFQAFIVSAVRGGMILSLRSFFLGIFIFYFLAIMSKNLVFTKVN</sequence>
<dbReference type="Pfam" id="PF14296">
    <property type="entry name" value="O-ag_pol_Wzy"/>
    <property type="match status" value="1"/>
</dbReference>
<feature type="transmembrane region" description="Helical" evidence="1">
    <location>
        <begin position="365"/>
        <end position="388"/>
    </location>
</feature>
<dbReference type="EMBL" id="SACY01000002">
    <property type="protein sequence ID" value="RVU25600.1"/>
    <property type="molecule type" value="Genomic_DNA"/>
</dbReference>
<protein>
    <submittedName>
        <fullName evidence="2">Oligosaccharide repeat unit polymerase</fullName>
    </submittedName>
</protein>
<feature type="transmembrane region" description="Helical" evidence="1">
    <location>
        <begin position="114"/>
        <end position="133"/>
    </location>
</feature>
<dbReference type="AlphaFoldDB" id="A0A437PTP9"/>
<feature type="transmembrane region" description="Helical" evidence="1">
    <location>
        <begin position="36"/>
        <end position="54"/>
    </location>
</feature>
<feature type="transmembrane region" description="Helical" evidence="1">
    <location>
        <begin position="6"/>
        <end position="24"/>
    </location>
</feature>
<name>A0A437PTP9_9BACT</name>
<feature type="transmembrane region" description="Helical" evidence="1">
    <location>
        <begin position="400"/>
        <end position="417"/>
    </location>
</feature>
<feature type="transmembrane region" description="Helical" evidence="1">
    <location>
        <begin position="210"/>
        <end position="226"/>
    </location>
</feature>